<sequence length="136" mass="15770">MDRLGTLVREGEGLAVHTKKRESSTRCYRQWKRKRDHTRDGAVQGHTNTNWTKCRGSSVIPRGPGVDRLNSDRNVWINKTIYGRVTVAAPPRISFKPFFYGDPSIATEKDISFITNYKSLDYIRDLKMQGQRNIRR</sequence>
<organism evidence="2 3">
    <name type="scientific">Penicillium desertorum</name>
    <dbReference type="NCBI Taxonomy" id="1303715"/>
    <lineage>
        <taxon>Eukaryota</taxon>
        <taxon>Fungi</taxon>
        <taxon>Dikarya</taxon>
        <taxon>Ascomycota</taxon>
        <taxon>Pezizomycotina</taxon>
        <taxon>Eurotiomycetes</taxon>
        <taxon>Eurotiomycetidae</taxon>
        <taxon>Eurotiales</taxon>
        <taxon>Aspergillaceae</taxon>
        <taxon>Penicillium</taxon>
    </lineage>
</organism>
<evidence type="ECO:0000313" key="3">
    <source>
        <dbReference type="Proteomes" id="UP001147760"/>
    </source>
</evidence>
<name>A0A9W9WHL4_9EURO</name>
<dbReference type="AlphaFoldDB" id="A0A9W9WHL4"/>
<dbReference type="Proteomes" id="UP001147760">
    <property type="component" value="Unassembled WGS sequence"/>
</dbReference>
<feature type="region of interest" description="Disordered" evidence="1">
    <location>
        <begin position="35"/>
        <end position="56"/>
    </location>
</feature>
<gene>
    <name evidence="2" type="ORF">N7530_010505</name>
</gene>
<accession>A0A9W9WHL4</accession>
<reference evidence="2" key="2">
    <citation type="journal article" date="2023" name="IMA Fungus">
        <title>Comparative genomic study of the Penicillium genus elucidates a diverse pangenome and 15 lateral gene transfer events.</title>
        <authorList>
            <person name="Petersen C."/>
            <person name="Sorensen T."/>
            <person name="Nielsen M.R."/>
            <person name="Sondergaard T.E."/>
            <person name="Sorensen J.L."/>
            <person name="Fitzpatrick D.A."/>
            <person name="Frisvad J.C."/>
            <person name="Nielsen K.L."/>
        </authorList>
    </citation>
    <scope>NUCLEOTIDE SEQUENCE</scope>
    <source>
        <strain evidence="2">IBT 17660</strain>
    </source>
</reference>
<dbReference type="EMBL" id="JAPWDO010000007">
    <property type="protein sequence ID" value="KAJ5462300.1"/>
    <property type="molecule type" value="Genomic_DNA"/>
</dbReference>
<evidence type="ECO:0000256" key="1">
    <source>
        <dbReference type="SAM" id="MobiDB-lite"/>
    </source>
</evidence>
<proteinExistence type="predicted"/>
<reference evidence="2" key="1">
    <citation type="submission" date="2022-12" db="EMBL/GenBank/DDBJ databases">
        <authorList>
            <person name="Petersen C."/>
        </authorList>
    </citation>
    <scope>NUCLEOTIDE SEQUENCE</scope>
    <source>
        <strain evidence="2">IBT 17660</strain>
    </source>
</reference>
<keyword evidence="3" id="KW-1185">Reference proteome</keyword>
<evidence type="ECO:0000313" key="2">
    <source>
        <dbReference type="EMBL" id="KAJ5462300.1"/>
    </source>
</evidence>
<comment type="caution">
    <text evidence="2">The sequence shown here is derived from an EMBL/GenBank/DDBJ whole genome shotgun (WGS) entry which is preliminary data.</text>
</comment>
<protein>
    <submittedName>
        <fullName evidence="2">Uncharacterized protein</fullName>
    </submittedName>
</protein>